<dbReference type="AlphaFoldDB" id="A0A4C1Z5B6"/>
<gene>
    <name evidence="2" type="ORF">EVAR_64496_1</name>
</gene>
<proteinExistence type="predicted"/>
<comment type="caution">
    <text evidence="2">The sequence shown here is derived from an EMBL/GenBank/DDBJ whole genome shotgun (WGS) entry which is preliminary data.</text>
</comment>
<dbReference type="Proteomes" id="UP000299102">
    <property type="component" value="Unassembled WGS sequence"/>
</dbReference>
<evidence type="ECO:0000313" key="2">
    <source>
        <dbReference type="EMBL" id="GBP81795.1"/>
    </source>
</evidence>
<reference evidence="2 3" key="1">
    <citation type="journal article" date="2019" name="Commun. Biol.">
        <title>The bagworm genome reveals a unique fibroin gene that provides high tensile strength.</title>
        <authorList>
            <person name="Kono N."/>
            <person name="Nakamura H."/>
            <person name="Ohtoshi R."/>
            <person name="Tomita M."/>
            <person name="Numata K."/>
            <person name="Arakawa K."/>
        </authorList>
    </citation>
    <scope>NUCLEOTIDE SEQUENCE [LARGE SCALE GENOMIC DNA]</scope>
</reference>
<sequence length="148" mass="17178">MRLPAYKWSSRFMDVRNHRRSHQYVARLLAEEADVRWRKSGMMERGGERWRELWSDRTVLVSLDSTCCMTFEKFTSKRRRAATVTVDGQQSANGMGRFNDSAHEEKDRSGAGAGRRAAFDFWFAESTVLEYPKGNFSASPVYYVMVFP</sequence>
<evidence type="ECO:0000313" key="3">
    <source>
        <dbReference type="Proteomes" id="UP000299102"/>
    </source>
</evidence>
<accession>A0A4C1Z5B6</accession>
<organism evidence="2 3">
    <name type="scientific">Eumeta variegata</name>
    <name type="common">Bagworm moth</name>
    <name type="synonym">Eumeta japonica</name>
    <dbReference type="NCBI Taxonomy" id="151549"/>
    <lineage>
        <taxon>Eukaryota</taxon>
        <taxon>Metazoa</taxon>
        <taxon>Ecdysozoa</taxon>
        <taxon>Arthropoda</taxon>
        <taxon>Hexapoda</taxon>
        <taxon>Insecta</taxon>
        <taxon>Pterygota</taxon>
        <taxon>Neoptera</taxon>
        <taxon>Endopterygota</taxon>
        <taxon>Lepidoptera</taxon>
        <taxon>Glossata</taxon>
        <taxon>Ditrysia</taxon>
        <taxon>Tineoidea</taxon>
        <taxon>Psychidae</taxon>
        <taxon>Oiketicinae</taxon>
        <taxon>Eumeta</taxon>
    </lineage>
</organism>
<feature type="compositionally biased region" description="Basic and acidic residues" evidence="1">
    <location>
        <begin position="100"/>
        <end position="109"/>
    </location>
</feature>
<evidence type="ECO:0000256" key="1">
    <source>
        <dbReference type="SAM" id="MobiDB-lite"/>
    </source>
</evidence>
<protein>
    <submittedName>
        <fullName evidence="2">Uncharacterized protein</fullName>
    </submittedName>
</protein>
<feature type="region of interest" description="Disordered" evidence="1">
    <location>
        <begin position="85"/>
        <end position="111"/>
    </location>
</feature>
<name>A0A4C1Z5B6_EUMVA</name>
<keyword evidence="3" id="KW-1185">Reference proteome</keyword>
<dbReference type="EMBL" id="BGZK01001531">
    <property type="protein sequence ID" value="GBP81795.1"/>
    <property type="molecule type" value="Genomic_DNA"/>
</dbReference>